<evidence type="ECO:0000313" key="6">
    <source>
        <dbReference type="EMBL" id="CAH2243629.1"/>
    </source>
</evidence>
<feature type="transmembrane region" description="Helical" evidence="5">
    <location>
        <begin position="12"/>
        <end position="34"/>
    </location>
</feature>
<dbReference type="Proteomes" id="UP000838756">
    <property type="component" value="Unassembled WGS sequence"/>
</dbReference>
<dbReference type="OrthoDB" id="10477798at2759"/>
<evidence type="ECO:0000256" key="1">
    <source>
        <dbReference type="ARBA" id="ARBA00004141"/>
    </source>
</evidence>
<dbReference type="SUPFAM" id="SSF48652">
    <property type="entry name" value="Tetraspanin"/>
    <property type="match status" value="1"/>
</dbReference>
<evidence type="ECO:0000256" key="5">
    <source>
        <dbReference type="SAM" id="Phobius"/>
    </source>
</evidence>
<dbReference type="InterPro" id="IPR018499">
    <property type="entry name" value="Tetraspanin/Peripherin"/>
</dbReference>
<comment type="caution">
    <text evidence="6">The sequence shown here is derived from an EMBL/GenBank/DDBJ whole genome shotgun (WGS) entry which is preliminary data.</text>
</comment>
<evidence type="ECO:0000256" key="3">
    <source>
        <dbReference type="ARBA" id="ARBA00022989"/>
    </source>
</evidence>
<dbReference type="EMBL" id="CAKXAJ010025761">
    <property type="protein sequence ID" value="CAH2243629.1"/>
    <property type="molecule type" value="Genomic_DNA"/>
</dbReference>
<name>A0A8S4S747_9NEOP</name>
<protein>
    <submittedName>
        <fullName evidence="6">Jg23554 protein</fullName>
    </submittedName>
</protein>
<keyword evidence="4 5" id="KW-0472">Membrane</keyword>
<evidence type="ECO:0000256" key="4">
    <source>
        <dbReference type="ARBA" id="ARBA00023136"/>
    </source>
</evidence>
<evidence type="ECO:0000256" key="2">
    <source>
        <dbReference type="ARBA" id="ARBA00022692"/>
    </source>
</evidence>
<dbReference type="PRINTS" id="PR00259">
    <property type="entry name" value="TMFOUR"/>
</dbReference>
<dbReference type="AlphaFoldDB" id="A0A8S4S747"/>
<dbReference type="InterPro" id="IPR008952">
    <property type="entry name" value="Tetraspanin_EC2_sf"/>
</dbReference>
<dbReference type="Pfam" id="PF00335">
    <property type="entry name" value="Tetraspanin"/>
    <property type="match status" value="1"/>
</dbReference>
<gene>
    <name evidence="6" type="primary">jg23554</name>
    <name evidence="6" type="ORF">PAEG_LOCUS19733</name>
</gene>
<feature type="transmembrane region" description="Helical" evidence="5">
    <location>
        <begin position="91"/>
        <end position="114"/>
    </location>
</feature>
<comment type="subcellular location">
    <subcellularLocation>
        <location evidence="1">Membrane</location>
        <topology evidence="1">Multi-pass membrane protein</topology>
    </subcellularLocation>
</comment>
<keyword evidence="2 5" id="KW-0812">Transmembrane</keyword>
<proteinExistence type="predicted"/>
<dbReference type="GO" id="GO:0016020">
    <property type="term" value="C:membrane"/>
    <property type="evidence" value="ECO:0007669"/>
    <property type="project" value="UniProtKB-SubCell"/>
</dbReference>
<accession>A0A8S4S747</accession>
<sequence>MELARFTFIALNVLLSIAGLAVVGSGGYCIAYLWNLEESLQKLNDFELKINTKVYYLSSAFAINVGCCLVVLFTGGAIGAWTRNRCTLKKYWMVALPLATATLIFTIIGFMYYVGPILDTLQNLKMIRGYLAVDEKVKSITTTLELLVECCGVSGHYEYLGMVPTTCCPRSVWDRLIAESYQYCPSRIAFQRGCRSVALDLANEIITILGSVLTATIIFQYLTAFLAIYLSQKKNIARDVQTRLHINERSLI</sequence>
<evidence type="ECO:0000313" key="7">
    <source>
        <dbReference type="Proteomes" id="UP000838756"/>
    </source>
</evidence>
<reference evidence="6" key="1">
    <citation type="submission" date="2022-03" db="EMBL/GenBank/DDBJ databases">
        <authorList>
            <person name="Lindestad O."/>
        </authorList>
    </citation>
    <scope>NUCLEOTIDE SEQUENCE</scope>
</reference>
<organism evidence="6 7">
    <name type="scientific">Pararge aegeria aegeria</name>
    <dbReference type="NCBI Taxonomy" id="348720"/>
    <lineage>
        <taxon>Eukaryota</taxon>
        <taxon>Metazoa</taxon>
        <taxon>Ecdysozoa</taxon>
        <taxon>Arthropoda</taxon>
        <taxon>Hexapoda</taxon>
        <taxon>Insecta</taxon>
        <taxon>Pterygota</taxon>
        <taxon>Neoptera</taxon>
        <taxon>Endopterygota</taxon>
        <taxon>Lepidoptera</taxon>
        <taxon>Glossata</taxon>
        <taxon>Ditrysia</taxon>
        <taxon>Papilionoidea</taxon>
        <taxon>Nymphalidae</taxon>
        <taxon>Satyrinae</taxon>
        <taxon>Satyrini</taxon>
        <taxon>Parargina</taxon>
        <taxon>Pararge</taxon>
    </lineage>
</organism>
<feature type="transmembrane region" description="Helical" evidence="5">
    <location>
        <begin position="54"/>
        <end position="79"/>
    </location>
</feature>
<feature type="transmembrane region" description="Helical" evidence="5">
    <location>
        <begin position="205"/>
        <end position="230"/>
    </location>
</feature>
<keyword evidence="3 5" id="KW-1133">Transmembrane helix</keyword>
<keyword evidence="7" id="KW-1185">Reference proteome</keyword>